<protein>
    <submittedName>
        <fullName evidence="2">VWA domain-containing protein</fullName>
    </submittedName>
</protein>
<dbReference type="SMART" id="SM00327">
    <property type="entry name" value="VWA"/>
    <property type="match status" value="1"/>
</dbReference>
<dbReference type="InterPro" id="IPR036465">
    <property type="entry name" value="vWFA_dom_sf"/>
</dbReference>
<gene>
    <name evidence="2" type="ORF">E6H04_08150</name>
</gene>
<sequence length="279" mass="30025">MSYTAEISRRNPSCFLFLIDRSGSMVDPLGGNGSNRRKADQVADVINRLLQNLIIKCAKQEGVRDYYHIGVIGYGSQVGPAFAGTLTGKEMVPIGDVANSPARIETRAKKVEDGAGGLTDQSVKFPIWFDPVANGGTPMCQALTQAHAIMQGWTSQHAHGFPPIVINITDGEPTDGDPSAPAQSLTQLATSDGNILLFNIHISSQDASPILFPDSGEALPDDHARLLFNMSSPLPEFLRTFVSQEGIDISEGTRGFAFQADLVTLIKFLDIGTRPSNLR</sequence>
<dbReference type="PROSITE" id="PS50234">
    <property type="entry name" value="VWFA"/>
    <property type="match status" value="1"/>
</dbReference>
<organism evidence="2 3">
    <name type="scientific">Candidatus Segetimicrobium genomatis</name>
    <dbReference type="NCBI Taxonomy" id="2569760"/>
    <lineage>
        <taxon>Bacteria</taxon>
        <taxon>Bacillati</taxon>
        <taxon>Candidatus Sysuimicrobiota</taxon>
        <taxon>Candidatus Sysuimicrobiia</taxon>
        <taxon>Candidatus Sysuimicrobiales</taxon>
        <taxon>Candidatus Segetimicrobiaceae</taxon>
        <taxon>Candidatus Segetimicrobium</taxon>
    </lineage>
</organism>
<name>A0A537JB44_9BACT</name>
<dbReference type="Proteomes" id="UP000320048">
    <property type="component" value="Unassembled WGS sequence"/>
</dbReference>
<dbReference type="InterPro" id="IPR002035">
    <property type="entry name" value="VWF_A"/>
</dbReference>
<accession>A0A537JB44</accession>
<evidence type="ECO:0000313" key="2">
    <source>
        <dbReference type="EMBL" id="TMI80725.1"/>
    </source>
</evidence>
<dbReference type="AlphaFoldDB" id="A0A537JB44"/>
<dbReference type="Gene3D" id="3.40.50.410">
    <property type="entry name" value="von Willebrand factor, type A domain"/>
    <property type="match status" value="1"/>
</dbReference>
<reference evidence="2 3" key="1">
    <citation type="journal article" date="2019" name="Nat. Microbiol.">
        <title>Mediterranean grassland soil C-N compound turnover is dependent on rainfall and depth, and is mediated by genomically divergent microorganisms.</title>
        <authorList>
            <person name="Diamond S."/>
            <person name="Andeer P.F."/>
            <person name="Li Z."/>
            <person name="Crits-Christoph A."/>
            <person name="Burstein D."/>
            <person name="Anantharaman K."/>
            <person name="Lane K.R."/>
            <person name="Thomas B.C."/>
            <person name="Pan C."/>
            <person name="Northen T.R."/>
            <person name="Banfield J.F."/>
        </authorList>
    </citation>
    <scope>NUCLEOTIDE SEQUENCE [LARGE SCALE GENOMIC DNA]</scope>
    <source>
        <strain evidence="2">NP_7</strain>
    </source>
</reference>
<proteinExistence type="predicted"/>
<dbReference type="CDD" id="cd00198">
    <property type="entry name" value="vWFA"/>
    <property type="match status" value="1"/>
</dbReference>
<evidence type="ECO:0000259" key="1">
    <source>
        <dbReference type="PROSITE" id="PS50234"/>
    </source>
</evidence>
<comment type="caution">
    <text evidence="2">The sequence shown here is derived from an EMBL/GenBank/DDBJ whole genome shotgun (WGS) entry which is preliminary data.</text>
</comment>
<evidence type="ECO:0000313" key="3">
    <source>
        <dbReference type="Proteomes" id="UP000320048"/>
    </source>
</evidence>
<dbReference type="EMBL" id="VBAO01000202">
    <property type="protein sequence ID" value="TMI80725.1"/>
    <property type="molecule type" value="Genomic_DNA"/>
</dbReference>
<feature type="domain" description="VWFA" evidence="1">
    <location>
        <begin position="14"/>
        <end position="241"/>
    </location>
</feature>
<dbReference type="SUPFAM" id="SSF53300">
    <property type="entry name" value="vWA-like"/>
    <property type="match status" value="1"/>
</dbReference>